<comment type="caution">
    <text evidence="1">The sequence shown here is derived from an EMBL/GenBank/DDBJ whole genome shotgun (WGS) entry which is preliminary data.</text>
</comment>
<sequence length="241" mass="26097">MIALLVYRRPWAYLLLFSCSPLSWLRGLSCFRRHICRSGLPFALGDFSAQGDKIPAASWLFWLRGEAVVQWSELGGQVAPVSGASGMAVLYRCISSVEAGELRRILLPRRRPLSSRTQAGDGIWLNWPKISSGAVPLFFLAALSLFGARDGSFSLECCFLRFSKASGDVAALGCAVVGRYCGTLGGGYNPAFLDGFSSRGCSVSNKCSVRRCGCLASGVATDYDGGRFDVYRELFLVGPYL</sequence>
<evidence type="ECO:0000313" key="1">
    <source>
        <dbReference type="EMBL" id="KAG2279434.1"/>
    </source>
</evidence>
<proteinExistence type="predicted"/>
<name>A0A8X7UI65_BRACI</name>
<dbReference type="EMBL" id="JAAMPC010000011">
    <property type="protein sequence ID" value="KAG2279434.1"/>
    <property type="molecule type" value="Genomic_DNA"/>
</dbReference>
<keyword evidence="2" id="KW-1185">Reference proteome</keyword>
<dbReference type="Proteomes" id="UP000886595">
    <property type="component" value="Unassembled WGS sequence"/>
</dbReference>
<accession>A0A8X7UI65</accession>
<dbReference type="AlphaFoldDB" id="A0A8X7UI65"/>
<protein>
    <submittedName>
        <fullName evidence="1">Uncharacterized protein</fullName>
    </submittedName>
</protein>
<evidence type="ECO:0000313" key="2">
    <source>
        <dbReference type="Proteomes" id="UP000886595"/>
    </source>
</evidence>
<gene>
    <name evidence="1" type="ORF">Bca52824_050654</name>
</gene>
<organism evidence="1 2">
    <name type="scientific">Brassica carinata</name>
    <name type="common">Ethiopian mustard</name>
    <name type="synonym">Abyssinian cabbage</name>
    <dbReference type="NCBI Taxonomy" id="52824"/>
    <lineage>
        <taxon>Eukaryota</taxon>
        <taxon>Viridiplantae</taxon>
        <taxon>Streptophyta</taxon>
        <taxon>Embryophyta</taxon>
        <taxon>Tracheophyta</taxon>
        <taxon>Spermatophyta</taxon>
        <taxon>Magnoliopsida</taxon>
        <taxon>eudicotyledons</taxon>
        <taxon>Gunneridae</taxon>
        <taxon>Pentapetalae</taxon>
        <taxon>rosids</taxon>
        <taxon>malvids</taxon>
        <taxon>Brassicales</taxon>
        <taxon>Brassicaceae</taxon>
        <taxon>Brassiceae</taxon>
        <taxon>Brassica</taxon>
    </lineage>
</organism>
<reference evidence="1 2" key="1">
    <citation type="submission" date="2020-02" db="EMBL/GenBank/DDBJ databases">
        <authorList>
            <person name="Ma Q."/>
            <person name="Huang Y."/>
            <person name="Song X."/>
            <person name="Pei D."/>
        </authorList>
    </citation>
    <scope>NUCLEOTIDE SEQUENCE [LARGE SCALE GENOMIC DNA]</scope>
    <source>
        <strain evidence="1">Sxm20200214</strain>
        <tissue evidence="1">Leaf</tissue>
    </source>
</reference>